<evidence type="ECO:0000313" key="2">
    <source>
        <dbReference type="EMBL" id="KAJ3613949.1"/>
    </source>
</evidence>
<dbReference type="OrthoDB" id="10061052at2759"/>
<organism evidence="2 3">
    <name type="scientific">Muraenolepis orangiensis</name>
    <name type="common">Patagonian moray cod</name>
    <dbReference type="NCBI Taxonomy" id="630683"/>
    <lineage>
        <taxon>Eukaryota</taxon>
        <taxon>Metazoa</taxon>
        <taxon>Chordata</taxon>
        <taxon>Craniata</taxon>
        <taxon>Vertebrata</taxon>
        <taxon>Euteleostomi</taxon>
        <taxon>Actinopterygii</taxon>
        <taxon>Neopterygii</taxon>
        <taxon>Teleostei</taxon>
        <taxon>Neoteleostei</taxon>
        <taxon>Acanthomorphata</taxon>
        <taxon>Zeiogadaria</taxon>
        <taxon>Gadariae</taxon>
        <taxon>Gadiformes</taxon>
        <taxon>Muraenolepidoidei</taxon>
        <taxon>Muraenolepididae</taxon>
        <taxon>Muraenolepis</taxon>
    </lineage>
</organism>
<dbReference type="PANTHER" id="PTHR45913">
    <property type="entry name" value="EPM2A-INTERACTING PROTEIN 1"/>
    <property type="match status" value="1"/>
</dbReference>
<dbReference type="AlphaFoldDB" id="A0A9Q0EV28"/>
<sequence length="121" mass="13862">MEEPGSSCKKLCVSEEKRKVQEKWSNAYFVVPQGSDKVMCLICKQVNAMLKEFNIKRYYDTNHKMYDNFMGKERTTKLEQFQRGLTAQQSVFTNLAKSGEAVTQASYGVSLRNCQAEQAVQ</sequence>
<protein>
    <recommendedName>
        <fullName evidence="1">SPIN-DOC-like zinc-finger domain-containing protein</fullName>
    </recommendedName>
</protein>
<gene>
    <name evidence="2" type="ORF">NHX12_017527</name>
</gene>
<proteinExistence type="predicted"/>
<name>A0A9Q0EV28_9TELE</name>
<keyword evidence="3" id="KW-1185">Reference proteome</keyword>
<accession>A0A9Q0EV28</accession>
<evidence type="ECO:0000259" key="1">
    <source>
        <dbReference type="Pfam" id="PF18658"/>
    </source>
</evidence>
<comment type="caution">
    <text evidence="2">The sequence shown here is derived from an EMBL/GenBank/DDBJ whole genome shotgun (WGS) entry which is preliminary data.</text>
</comment>
<dbReference type="PANTHER" id="PTHR45913:SF9">
    <property type="entry name" value="GENERAL TRANSCRIPTION FACTOR II-I REPEAT DOMAIN-CONTAINING PROTEIN 2-LIKE-RELATED"/>
    <property type="match status" value="1"/>
</dbReference>
<feature type="domain" description="SPIN-DOC-like zinc-finger" evidence="1">
    <location>
        <begin position="21"/>
        <end position="82"/>
    </location>
</feature>
<dbReference type="EMBL" id="JANIIK010000034">
    <property type="protein sequence ID" value="KAJ3613949.1"/>
    <property type="molecule type" value="Genomic_DNA"/>
</dbReference>
<dbReference type="Pfam" id="PF18658">
    <property type="entry name" value="zf-C2H2_12"/>
    <property type="match status" value="1"/>
</dbReference>
<evidence type="ECO:0000313" key="3">
    <source>
        <dbReference type="Proteomes" id="UP001148018"/>
    </source>
</evidence>
<dbReference type="Proteomes" id="UP001148018">
    <property type="component" value="Unassembled WGS sequence"/>
</dbReference>
<dbReference type="InterPro" id="IPR040647">
    <property type="entry name" value="SPIN-DOC_Znf-C2H2"/>
</dbReference>
<reference evidence="2" key="1">
    <citation type="submission" date="2022-07" db="EMBL/GenBank/DDBJ databases">
        <title>Chromosome-level genome of Muraenolepis orangiensis.</title>
        <authorList>
            <person name="Kim J."/>
        </authorList>
    </citation>
    <scope>NUCLEOTIDE SEQUENCE</scope>
    <source>
        <strain evidence="2">KU_S4_2022</strain>
        <tissue evidence="2">Muscle</tissue>
    </source>
</reference>